<feature type="region of interest" description="Disordered" evidence="1">
    <location>
        <begin position="348"/>
        <end position="368"/>
    </location>
</feature>
<evidence type="ECO:0000313" key="3">
    <source>
        <dbReference type="Proteomes" id="UP000007798"/>
    </source>
</evidence>
<feature type="region of interest" description="Disordered" evidence="1">
    <location>
        <begin position="306"/>
        <end position="335"/>
    </location>
</feature>
<protein>
    <submittedName>
        <fullName evidence="2">Uncharacterized protein</fullName>
    </submittedName>
</protein>
<accession>B4MN28</accession>
<feature type="compositionally biased region" description="Polar residues" evidence="1">
    <location>
        <begin position="348"/>
        <end position="360"/>
    </location>
</feature>
<dbReference type="EMBL" id="CH963847">
    <property type="protein sequence ID" value="EDW73584.2"/>
    <property type="molecule type" value="Genomic_DNA"/>
</dbReference>
<name>B4MN28_DROWI</name>
<dbReference type="SMR" id="B4MN28"/>
<dbReference type="eggNOG" id="ENOG502SZFU">
    <property type="taxonomic scope" value="Eukaryota"/>
</dbReference>
<proteinExistence type="predicted"/>
<dbReference type="STRING" id="7260.B4MN28"/>
<dbReference type="InParanoid" id="B4MN28"/>
<organism evidence="2 3">
    <name type="scientific">Drosophila willistoni</name>
    <name type="common">Fruit fly</name>
    <dbReference type="NCBI Taxonomy" id="7260"/>
    <lineage>
        <taxon>Eukaryota</taxon>
        <taxon>Metazoa</taxon>
        <taxon>Ecdysozoa</taxon>
        <taxon>Arthropoda</taxon>
        <taxon>Hexapoda</taxon>
        <taxon>Insecta</taxon>
        <taxon>Pterygota</taxon>
        <taxon>Neoptera</taxon>
        <taxon>Endopterygota</taxon>
        <taxon>Diptera</taxon>
        <taxon>Brachycera</taxon>
        <taxon>Muscomorpha</taxon>
        <taxon>Ephydroidea</taxon>
        <taxon>Drosophilidae</taxon>
        <taxon>Drosophila</taxon>
        <taxon>Sophophora</taxon>
    </lineage>
</organism>
<dbReference type="HOGENOM" id="CLU_664438_0_0_1"/>
<dbReference type="OrthoDB" id="296522at2759"/>
<gene>
    <name evidence="2" type="primary">Dwil\GK17626</name>
    <name evidence="2" type="ORF">Dwil_GK17626</name>
</gene>
<evidence type="ECO:0000256" key="1">
    <source>
        <dbReference type="SAM" id="MobiDB-lite"/>
    </source>
</evidence>
<feature type="compositionally biased region" description="Polar residues" evidence="1">
    <location>
        <begin position="306"/>
        <end position="333"/>
    </location>
</feature>
<reference evidence="2 3" key="1">
    <citation type="journal article" date="2007" name="Nature">
        <title>Evolution of genes and genomes on the Drosophila phylogeny.</title>
        <authorList>
            <consortium name="Drosophila 12 Genomes Consortium"/>
            <person name="Clark A.G."/>
            <person name="Eisen M.B."/>
            <person name="Smith D.R."/>
            <person name="Bergman C.M."/>
            <person name="Oliver B."/>
            <person name="Markow T.A."/>
            <person name="Kaufman T.C."/>
            <person name="Kellis M."/>
            <person name="Gelbart W."/>
            <person name="Iyer V.N."/>
            <person name="Pollard D.A."/>
            <person name="Sackton T.B."/>
            <person name="Larracuente A.M."/>
            <person name="Singh N.D."/>
            <person name="Abad J.P."/>
            <person name="Abt D.N."/>
            <person name="Adryan B."/>
            <person name="Aguade M."/>
            <person name="Akashi H."/>
            <person name="Anderson W.W."/>
            <person name="Aquadro C.F."/>
            <person name="Ardell D.H."/>
            <person name="Arguello R."/>
            <person name="Artieri C.G."/>
            <person name="Barbash D.A."/>
            <person name="Barker D."/>
            <person name="Barsanti P."/>
            <person name="Batterham P."/>
            <person name="Batzoglou S."/>
            <person name="Begun D."/>
            <person name="Bhutkar A."/>
            <person name="Blanco E."/>
            <person name="Bosak S.A."/>
            <person name="Bradley R.K."/>
            <person name="Brand A.D."/>
            <person name="Brent M.R."/>
            <person name="Brooks A.N."/>
            <person name="Brown R.H."/>
            <person name="Butlin R.K."/>
            <person name="Caggese C."/>
            <person name="Calvi B.R."/>
            <person name="Bernardo de Carvalho A."/>
            <person name="Caspi A."/>
            <person name="Castrezana S."/>
            <person name="Celniker S.E."/>
            <person name="Chang J.L."/>
            <person name="Chapple C."/>
            <person name="Chatterji S."/>
            <person name="Chinwalla A."/>
            <person name="Civetta A."/>
            <person name="Clifton S.W."/>
            <person name="Comeron J.M."/>
            <person name="Costello J.C."/>
            <person name="Coyne J.A."/>
            <person name="Daub J."/>
            <person name="David R.G."/>
            <person name="Delcher A.L."/>
            <person name="Delehaunty K."/>
            <person name="Do C.B."/>
            <person name="Ebling H."/>
            <person name="Edwards K."/>
            <person name="Eickbush T."/>
            <person name="Evans J.D."/>
            <person name="Filipski A."/>
            <person name="Findeiss S."/>
            <person name="Freyhult E."/>
            <person name="Fulton L."/>
            <person name="Fulton R."/>
            <person name="Garcia A.C."/>
            <person name="Gardiner A."/>
            <person name="Garfield D.A."/>
            <person name="Garvin B.E."/>
            <person name="Gibson G."/>
            <person name="Gilbert D."/>
            <person name="Gnerre S."/>
            <person name="Godfrey J."/>
            <person name="Good R."/>
            <person name="Gotea V."/>
            <person name="Gravely B."/>
            <person name="Greenberg A.J."/>
            <person name="Griffiths-Jones S."/>
            <person name="Gross S."/>
            <person name="Guigo R."/>
            <person name="Gustafson E.A."/>
            <person name="Haerty W."/>
            <person name="Hahn M.W."/>
            <person name="Halligan D.L."/>
            <person name="Halpern A.L."/>
            <person name="Halter G.M."/>
            <person name="Han M.V."/>
            <person name="Heger A."/>
            <person name="Hillier L."/>
            <person name="Hinrichs A.S."/>
            <person name="Holmes I."/>
            <person name="Hoskins R.A."/>
            <person name="Hubisz M.J."/>
            <person name="Hultmark D."/>
            <person name="Huntley M.A."/>
            <person name="Jaffe D.B."/>
            <person name="Jagadeeshan S."/>
            <person name="Jeck W.R."/>
            <person name="Johnson J."/>
            <person name="Jones C.D."/>
            <person name="Jordan W.C."/>
            <person name="Karpen G.H."/>
            <person name="Kataoka E."/>
            <person name="Keightley P.D."/>
            <person name="Kheradpour P."/>
            <person name="Kirkness E.F."/>
            <person name="Koerich L.B."/>
            <person name="Kristiansen K."/>
            <person name="Kudrna D."/>
            <person name="Kulathinal R.J."/>
            <person name="Kumar S."/>
            <person name="Kwok R."/>
            <person name="Lander E."/>
            <person name="Langley C.H."/>
            <person name="Lapoint R."/>
            <person name="Lazzaro B.P."/>
            <person name="Lee S.J."/>
            <person name="Levesque L."/>
            <person name="Li R."/>
            <person name="Lin C.F."/>
            <person name="Lin M.F."/>
            <person name="Lindblad-Toh K."/>
            <person name="Llopart A."/>
            <person name="Long M."/>
            <person name="Low L."/>
            <person name="Lozovsky E."/>
            <person name="Lu J."/>
            <person name="Luo M."/>
            <person name="Machado C.A."/>
            <person name="Makalowski W."/>
            <person name="Marzo M."/>
            <person name="Matsuda M."/>
            <person name="Matzkin L."/>
            <person name="McAllister B."/>
            <person name="McBride C.S."/>
            <person name="McKernan B."/>
            <person name="McKernan K."/>
            <person name="Mendez-Lago M."/>
            <person name="Minx P."/>
            <person name="Mollenhauer M.U."/>
            <person name="Montooth K."/>
            <person name="Mount S.M."/>
            <person name="Mu X."/>
            <person name="Myers E."/>
            <person name="Negre B."/>
            <person name="Newfeld S."/>
            <person name="Nielsen R."/>
            <person name="Noor M.A."/>
            <person name="O'Grady P."/>
            <person name="Pachter L."/>
            <person name="Papaceit M."/>
            <person name="Parisi M.J."/>
            <person name="Parisi M."/>
            <person name="Parts L."/>
            <person name="Pedersen J.S."/>
            <person name="Pesole G."/>
            <person name="Phillippy A.M."/>
            <person name="Ponting C.P."/>
            <person name="Pop M."/>
            <person name="Porcelli D."/>
            <person name="Powell J.R."/>
            <person name="Prohaska S."/>
            <person name="Pruitt K."/>
            <person name="Puig M."/>
            <person name="Quesneville H."/>
            <person name="Ram K.R."/>
            <person name="Rand D."/>
            <person name="Rasmussen M.D."/>
            <person name="Reed L.K."/>
            <person name="Reenan R."/>
            <person name="Reily A."/>
            <person name="Remington K.A."/>
            <person name="Rieger T.T."/>
            <person name="Ritchie M.G."/>
            <person name="Robin C."/>
            <person name="Rogers Y.H."/>
            <person name="Rohde C."/>
            <person name="Rozas J."/>
            <person name="Rubenfield M.J."/>
            <person name="Ruiz A."/>
            <person name="Russo S."/>
            <person name="Salzberg S.L."/>
            <person name="Sanchez-Gracia A."/>
            <person name="Saranga D.J."/>
            <person name="Sato H."/>
            <person name="Schaeffer S.W."/>
            <person name="Schatz M.C."/>
            <person name="Schlenke T."/>
            <person name="Schwartz R."/>
            <person name="Segarra C."/>
            <person name="Singh R.S."/>
            <person name="Sirot L."/>
            <person name="Sirota M."/>
            <person name="Sisneros N.B."/>
            <person name="Smith C.D."/>
            <person name="Smith T.F."/>
            <person name="Spieth J."/>
            <person name="Stage D.E."/>
            <person name="Stark A."/>
            <person name="Stephan W."/>
            <person name="Strausberg R.L."/>
            <person name="Strempel S."/>
            <person name="Sturgill D."/>
            <person name="Sutton G."/>
            <person name="Sutton G.G."/>
            <person name="Tao W."/>
            <person name="Teichmann S."/>
            <person name="Tobari Y.N."/>
            <person name="Tomimura Y."/>
            <person name="Tsolas J.M."/>
            <person name="Valente V.L."/>
            <person name="Venter E."/>
            <person name="Venter J.C."/>
            <person name="Vicario S."/>
            <person name="Vieira F.G."/>
            <person name="Vilella A.J."/>
            <person name="Villasante A."/>
            <person name="Walenz B."/>
            <person name="Wang J."/>
            <person name="Wasserman M."/>
            <person name="Watts T."/>
            <person name="Wilson D."/>
            <person name="Wilson R.K."/>
            <person name="Wing R.A."/>
            <person name="Wolfner M.F."/>
            <person name="Wong A."/>
            <person name="Wong G.K."/>
            <person name="Wu C.I."/>
            <person name="Wu G."/>
            <person name="Yamamoto D."/>
            <person name="Yang H.P."/>
            <person name="Yang S.P."/>
            <person name="Yorke J.A."/>
            <person name="Yoshida K."/>
            <person name="Zdobnov E."/>
            <person name="Zhang P."/>
            <person name="Zhang Y."/>
            <person name="Zimin A.V."/>
            <person name="Baldwin J."/>
            <person name="Abdouelleil A."/>
            <person name="Abdulkadir J."/>
            <person name="Abebe A."/>
            <person name="Abera B."/>
            <person name="Abreu J."/>
            <person name="Acer S.C."/>
            <person name="Aftuck L."/>
            <person name="Alexander A."/>
            <person name="An P."/>
            <person name="Anderson E."/>
            <person name="Anderson S."/>
            <person name="Arachi H."/>
            <person name="Azer M."/>
            <person name="Bachantsang P."/>
            <person name="Barry A."/>
            <person name="Bayul T."/>
            <person name="Berlin A."/>
            <person name="Bessette D."/>
            <person name="Bloom T."/>
            <person name="Blye J."/>
            <person name="Boguslavskiy L."/>
            <person name="Bonnet C."/>
            <person name="Boukhgalter B."/>
            <person name="Bourzgui I."/>
            <person name="Brown A."/>
            <person name="Cahill P."/>
            <person name="Channer S."/>
            <person name="Cheshatsang Y."/>
            <person name="Chuda L."/>
            <person name="Citroen M."/>
            <person name="Collymore A."/>
            <person name="Cooke P."/>
            <person name="Costello M."/>
            <person name="D'Aco K."/>
            <person name="Daza R."/>
            <person name="De Haan G."/>
            <person name="DeGray S."/>
            <person name="DeMaso C."/>
            <person name="Dhargay N."/>
            <person name="Dooley K."/>
            <person name="Dooley E."/>
            <person name="Doricent M."/>
            <person name="Dorje P."/>
            <person name="Dorjee K."/>
            <person name="Dupes A."/>
            <person name="Elong R."/>
            <person name="Falk J."/>
            <person name="Farina A."/>
            <person name="Faro S."/>
            <person name="Ferguson D."/>
            <person name="Fisher S."/>
            <person name="Foley C.D."/>
            <person name="Franke A."/>
            <person name="Friedrich D."/>
            <person name="Gadbois L."/>
            <person name="Gearin G."/>
            <person name="Gearin C.R."/>
            <person name="Giannoukos G."/>
            <person name="Goode T."/>
            <person name="Graham J."/>
            <person name="Grandbois E."/>
            <person name="Grewal S."/>
            <person name="Gyaltsen K."/>
            <person name="Hafez N."/>
            <person name="Hagos B."/>
            <person name="Hall J."/>
            <person name="Henson C."/>
            <person name="Hollinger A."/>
            <person name="Honan T."/>
            <person name="Huard M.D."/>
            <person name="Hughes L."/>
            <person name="Hurhula B."/>
            <person name="Husby M.E."/>
            <person name="Kamat A."/>
            <person name="Kanga B."/>
            <person name="Kashin S."/>
            <person name="Khazanovich D."/>
            <person name="Kisner P."/>
            <person name="Lance K."/>
            <person name="Lara M."/>
            <person name="Lee W."/>
            <person name="Lennon N."/>
            <person name="Letendre F."/>
            <person name="LeVine R."/>
            <person name="Lipovsky A."/>
            <person name="Liu X."/>
            <person name="Liu J."/>
            <person name="Liu S."/>
            <person name="Lokyitsang T."/>
            <person name="Lokyitsang Y."/>
            <person name="Lubonja R."/>
            <person name="Lui A."/>
            <person name="MacDonald P."/>
            <person name="Magnisalis V."/>
            <person name="Maru K."/>
            <person name="Matthews C."/>
            <person name="McCusker W."/>
            <person name="McDonough S."/>
            <person name="Mehta T."/>
            <person name="Meldrim J."/>
            <person name="Meneus L."/>
            <person name="Mihai O."/>
            <person name="Mihalev A."/>
            <person name="Mihova T."/>
            <person name="Mittelman R."/>
            <person name="Mlenga V."/>
            <person name="Montmayeur A."/>
            <person name="Mulrain L."/>
            <person name="Navidi A."/>
            <person name="Naylor J."/>
            <person name="Negash T."/>
            <person name="Nguyen T."/>
            <person name="Nguyen N."/>
            <person name="Nicol R."/>
            <person name="Norbu C."/>
            <person name="Norbu N."/>
            <person name="Novod N."/>
            <person name="O'Neill B."/>
            <person name="Osman S."/>
            <person name="Markiewicz E."/>
            <person name="Oyono O.L."/>
            <person name="Patti C."/>
            <person name="Phunkhang P."/>
            <person name="Pierre F."/>
            <person name="Priest M."/>
            <person name="Raghuraman S."/>
            <person name="Rege F."/>
            <person name="Reyes R."/>
            <person name="Rise C."/>
            <person name="Rogov P."/>
            <person name="Ross K."/>
            <person name="Ryan E."/>
            <person name="Settipalli S."/>
            <person name="Shea T."/>
            <person name="Sherpa N."/>
            <person name="Shi L."/>
            <person name="Shih D."/>
            <person name="Sparrow T."/>
            <person name="Spaulding J."/>
            <person name="Stalker J."/>
            <person name="Stange-Thomann N."/>
            <person name="Stavropoulos S."/>
            <person name="Stone C."/>
            <person name="Strader C."/>
            <person name="Tesfaye S."/>
            <person name="Thomson T."/>
            <person name="Thoulutsang Y."/>
            <person name="Thoulutsang D."/>
            <person name="Topham K."/>
            <person name="Topping I."/>
            <person name="Tsamla T."/>
            <person name="Vassiliev H."/>
            <person name="Vo A."/>
            <person name="Wangchuk T."/>
            <person name="Wangdi T."/>
            <person name="Weiand M."/>
            <person name="Wilkinson J."/>
            <person name="Wilson A."/>
            <person name="Yadav S."/>
            <person name="Young G."/>
            <person name="Yu Q."/>
            <person name="Zembek L."/>
            <person name="Zhong D."/>
            <person name="Zimmer A."/>
            <person name="Zwirko Z."/>
            <person name="Jaffe D.B."/>
            <person name="Alvarez P."/>
            <person name="Brockman W."/>
            <person name="Butler J."/>
            <person name="Chin C."/>
            <person name="Gnerre S."/>
            <person name="Grabherr M."/>
            <person name="Kleber M."/>
            <person name="Mauceli E."/>
            <person name="MacCallum I."/>
        </authorList>
    </citation>
    <scope>NUCLEOTIDE SEQUENCE [LARGE SCALE GENOMIC DNA]</scope>
    <source>
        <strain evidence="3">Tucson 14030-0811.24</strain>
    </source>
</reference>
<dbReference type="Proteomes" id="UP000007798">
    <property type="component" value="Unassembled WGS sequence"/>
</dbReference>
<dbReference type="AlphaFoldDB" id="B4MN28"/>
<sequence length="388" mass="41929">MRQEIEANAQVIGGNGGDYYDYVYTNENGFDDLDTQLDAAANEVLAVPDVAGICVGPECDPISSSVSLDSNVGTTCFPVNQSPGNMETTDPPKCEPPPLPIPTSPPIPPGAPTLPPASSTTVLSCDKFFKNADDQIQPMDNFQQQQRAVDASTMALADGEQRSKELRTLVQHLYVAQARVQLEATEIRKAQAVASTAQSQLEESANHVRSITATLHNAQQEVAAAAIRAQIAQLQLAAHDQLLFAARQDVDALSSQMVGLQAAEGIVQPRLTVDLHALLDKLRQPLQQFDRPTPVPLIVTQPPTFAAQQNREGQQSQGTDSSDDPNGQNNGSFENPVEREVVIQQQPVRYPPQTFNNIHSKSCRAGGKRGQDAWAVEDGGQYVNIEFT</sequence>
<keyword evidence="3" id="KW-1185">Reference proteome</keyword>
<evidence type="ECO:0000313" key="2">
    <source>
        <dbReference type="EMBL" id="EDW73584.2"/>
    </source>
</evidence>